<comment type="similarity">
    <text evidence="1">Belongs to the short-chain dehydrogenases/reductases (SDR) family.</text>
</comment>
<reference evidence="2 3" key="1">
    <citation type="journal article" date="2019" name="Int. J. Syst. Evol. Microbiol.">
        <title>The Global Catalogue of Microorganisms (GCM) 10K type strain sequencing project: providing services to taxonomists for standard genome sequencing and annotation.</title>
        <authorList>
            <consortium name="The Broad Institute Genomics Platform"/>
            <consortium name="The Broad Institute Genome Sequencing Center for Infectious Disease"/>
            <person name="Wu L."/>
            <person name="Ma J."/>
        </authorList>
    </citation>
    <scope>NUCLEOTIDE SEQUENCE [LARGE SCALE GENOMIC DNA]</scope>
    <source>
        <strain evidence="2 3">JCM 16009</strain>
    </source>
</reference>
<dbReference type="PROSITE" id="PS00061">
    <property type="entry name" value="ADH_SHORT"/>
    <property type="match status" value="1"/>
</dbReference>
<keyword evidence="3" id="KW-1185">Reference proteome</keyword>
<dbReference type="InterPro" id="IPR002347">
    <property type="entry name" value="SDR_fam"/>
</dbReference>
<sequence length="268" mass="27901">MTATDSSPVPDFVGLLRLDDRRYVVAGAGVGMGRQTAHALAQAGAAAIVCVDVDADRAKEIAEEVGTVAHPWTGDVTTREGAAALGTFVDEELGGIDGFVDIIGMAKWESILDMSDETFDWQIDINLRHAFLLSQELGRRMAAAGGGSMVFVGSVSGLTGAPMHAAYGAAKAGLSGWVRSLAQELGPKNIRANAVAPGSILSPRMDAVFTDDLRRANSENAPLGRMGATSEVASAALFLASDLSSYITGRTLVVDGGVDVKFQYPSTL</sequence>
<comment type="caution">
    <text evidence="2">The sequence shown here is derived from an EMBL/GenBank/DDBJ whole genome shotgun (WGS) entry which is preliminary data.</text>
</comment>
<evidence type="ECO:0000313" key="2">
    <source>
        <dbReference type="EMBL" id="GAA1844111.1"/>
    </source>
</evidence>
<dbReference type="CDD" id="cd05233">
    <property type="entry name" value="SDR_c"/>
    <property type="match status" value="1"/>
</dbReference>
<evidence type="ECO:0000313" key="3">
    <source>
        <dbReference type="Proteomes" id="UP001500449"/>
    </source>
</evidence>
<dbReference type="PRINTS" id="PR00080">
    <property type="entry name" value="SDRFAMILY"/>
</dbReference>
<dbReference type="InterPro" id="IPR036291">
    <property type="entry name" value="NAD(P)-bd_dom_sf"/>
</dbReference>
<protein>
    <submittedName>
        <fullName evidence="2">SDR family oxidoreductase</fullName>
    </submittedName>
</protein>
<gene>
    <name evidence="2" type="ORF">GCM10009836_24390</name>
</gene>
<accession>A0ABN2MZW3</accession>
<dbReference type="InterPro" id="IPR020904">
    <property type="entry name" value="Sc_DH/Rdtase_CS"/>
</dbReference>
<dbReference type="Pfam" id="PF13561">
    <property type="entry name" value="adh_short_C2"/>
    <property type="match status" value="1"/>
</dbReference>
<organism evidence="2 3">
    <name type="scientific">Pseudonocardia ailaonensis</name>
    <dbReference type="NCBI Taxonomy" id="367279"/>
    <lineage>
        <taxon>Bacteria</taxon>
        <taxon>Bacillati</taxon>
        <taxon>Actinomycetota</taxon>
        <taxon>Actinomycetes</taxon>
        <taxon>Pseudonocardiales</taxon>
        <taxon>Pseudonocardiaceae</taxon>
        <taxon>Pseudonocardia</taxon>
    </lineage>
</organism>
<dbReference type="PRINTS" id="PR00081">
    <property type="entry name" value="GDHRDH"/>
</dbReference>
<proteinExistence type="inferred from homology"/>
<name>A0ABN2MZW3_9PSEU</name>
<dbReference type="EMBL" id="BAAAQK010000005">
    <property type="protein sequence ID" value="GAA1844111.1"/>
    <property type="molecule type" value="Genomic_DNA"/>
</dbReference>
<dbReference type="RefSeq" id="WP_344415620.1">
    <property type="nucleotide sequence ID" value="NZ_BAAAQK010000005.1"/>
</dbReference>
<dbReference type="SUPFAM" id="SSF51735">
    <property type="entry name" value="NAD(P)-binding Rossmann-fold domains"/>
    <property type="match status" value="1"/>
</dbReference>
<dbReference type="Gene3D" id="3.40.50.720">
    <property type="entry name" value="NAD(P)-binding Rossmann-like Domain"/>
    <property type="match status" value="1"/>
</dbReference>
<dbReference type="PANTHER" id="PTHR42760">
    <property type="entry name" value="SHORT-CHAIN DEHYDROGENASES/REDUCTASES FAMILY MEMBER"/>
    <property type="match status" value="1"/>
</dbReference>
<dbReference type="PANTHER" id="PTHR42760:SF135">
    <property type="entry name" value="BLL7886 PROTEIN"/>
    <property type="match status" value="1"/>
</dbReference>
<dbReference type="Proteomes" id="UP001500449">
    <property type="component" value="Unassembled WGS sequence"/>
</dbReference>
<evidence type="ECO:0000256" key="1">
    <source>
        <dbReference type="ARBA" id="ARBA00006484"/>
    </source>
</evidence>